<dbReference type="Pfam" id="PF13419">
    <property type="entry name" value="HAD_2"/>
    <property type="match status" value="1"/>
</dbReference>
<dbReference type="Gene3D" id="1.10.150.240">
    <property type="entry name" value="Putative phosphatase, domain 2"/>
    <property type="match status" value="1"/>
</dbReference>
<dbReference type="SFLD" id="SFLDS00003">
    <property type="entry name" value="Haloacid_Dehalogenase"/>
    <property type="match status" value="1"/>
</dbReference>
<evidence type="ECO:0008006" key="3">
    <source>
        <dbReference type="Google" id="ProtNLM"/>
    </source>
</evidence>
<sequence length="525" mass="60653">MKELSTPEVAIRFTELLNTLDDYDTIIFDLGDVLLNWDSIHFTSETKGIDDVRKMLNHSIWQDLEKGLINRESALTMLSCELQTPYSKLKELLELSVASLKVNEPMLEVLKTLHKRNKKIYCLSNVDRESFSYLYTNFDYWKCFDGLYVSALLQLRKPQETIFQYIISSASINPKTAVLIDDKSENLQQAASFGISTVKYVKDNITYTRIEKENNRSLPDINHHVIKKKALGEAYLNGRLHNFPFCKSFVGNGVELMGSEDFSKEIFSTAVILHSYSSLPNDIIESMSYEILNHDGKNKLRWCFYKNEARPENFPDDLDTTSMVLSFLLNNNKLTREEVAPVVEQMIGNRNEDGIIQVYFDDNRPRIDAIVAINVLYLMHQIGYGEREALKETEIFVYDFLTTQKYLKGTRYYPAPDVFLFFLSRLVVDFPNAFQKFHKPLIEMLVLRINCSSFPLERALRVIALKKLGIVNRTDFLKLLDDQLEDGGWPMYGLFIAPRSNTYFGSRELSTAFALEAINLMSKRN</sequence>
<evidence type="ECO:0000313" key="2">
    <source>
        <dbReference type="Proteomes" id="UP000235826"/>
    </source>
</evidence>
<accession>A0A2K9PVZ9</accession>
<dbReference type="NCBIfam" id="TIGR01509">
    <property type="entry name" value="HAD-SF-IA-v3"/>
    <property type="match status" value="1"/>
</dbReference>
<evidence type="ECO:0000313" key="1">
    <source>
        <dbReference type="EMBL" id="AUP81236.1"/>
    </source>
</evidence>
<dbReference type="InterPro" id="IPR023198">
    <property type="entry name" value="PGP-like_dom2"/>
</dbReference>
<proteinExistence type="predicted"/>
<dbReference type="OrthoDB" id="9797415at2"/>
<dbReference type="SUPFAM" id="SSF56784">
    <property type="entry name" value="HAD-like"/>
    <property type="match status" value="1"/>
</dbReference>
<protein>
    <recommendedName>
        <fullName evidence="3">HAD family hydrolase</fullName>
    </recommendedName>
</protein>
<dbReference type="PANTHER" id="PTHR43611">
    <property type="entry name" value="ALPHA-D-GLUCOSE 1-PHOSPHATE PHOSPHATASE"/>
    <property type="match status" value="1"/>
</dbReference>
<dbReference type="SMR" id="A0A2K9PVZ9"/>
<gene>
    <name evidence="1" type="ORF">C1H87_21965</name>
</gene>
<dbReference type="SFLD" id="SFLDG01129">
    <property type="entry name" value="C1.5:_HAD__Beta-PGM__Phosphata"/>
    <property type="match status" value="1"/>
</dbReference>
<dbReference type="RefSeq" id="WP_102757879.1">
    <property type="nucleotide sequence ID" value="NZ_CP025791.1"/>
</dbReference>
<reference evidence="1 2" key="1">
    <citation type="submission" date="2018-01" db="EMBL/GenBank/DDBJ databases">
        <title>Complete genome sequence of Flavivirga eckloniae ECD14 isolated from seaweed Ecklonia cava.</title>
        <authorList>
            <person name="Lee J.H."/>
            <person name="Baik K.S."/>
            <person name="Seong C.N."/>
        </authorList>
    </citation>
    <scope>NUCLEOTIDE SEQUENCE [LARGE SCALE GENOMIC DNA]</scope>
    <source>
        <strain evidence="1 2">ECD14</strain>
    </source>
</reference>
<name>A0A2K9PVZ9_9FLAO</name>
<organism evidence="1 2">
    <name type="scientific">Flavivirga eckloniae</name>
    <dbReference type="NCBI Taxonomy" id="1803846"/>
    <lineage>
        <taxon>Bacteria</taxon>
        <taxon>Pseudomonadati</taxon>
        <taxon>Bacteroidota</taxon>
        <taxon>Flavobacteriia</taxon>
        <taxon>Flavobacteriales</taxon>
        <taxon>Flavobacteriaceae</taxon>
        <taxon>Flavivirga</taxon>
    </lineage>
</organism>
<dbReference type="AlphaFoldDB" id="A0A2K9PVZ9"/>
<dbReference type="InterPro" id="IPR006439">
    <property type="entry name" value="HAD-SF_hydro_IA"/>
</dbReference>
<keyword evidence="2" id="KW-1185">Reference proteome</keyword>
<dbReference type="Gene3D" id="3.40.50.1000">
    <property type="entry name" value="HAD superfamily/HAD-like"/>
    <property type="match status" value="1"/>
</dbReference>
<dbReference type="Proteomes" id="UP000235826">
    <property type="component" value="Chromosome"/>
</dbReference>
<dbReference type="InterPro" id="IPR023214">
    <property type="entry name" value="HAD_sf"/>
</dbReference>
<dbReference type="EMBL" id="CP025791">
    <property type="protein sequence ID" value="AUP81236.1"/>
    <property type="molecule type" value="Genomic_DNA"/>
</dbReference>
<dbReference type="KEGG" id="fek:C1H87_21965"/>
<dbReference type="PANTHER" id="PTHR43611:SF3">
    <property type="entry name" value="FLAVIN MONONUCLEOTIDE HYDROLASE 1, CHLOROPLATIC"/>
    <property type="match status" value="1"/>
</dbReference>
<dbReference type="InterPro" id="IPR036412">
    <property type="entry name" value="HAD-like_sf"/>
</dbReference>
<dbReference type="InterPro" id="IPR041492">
    <property type="entry name" value="HAD_2"/>
</dbReference>